<evidence type="ECO:0008006" key="4">
    <source>
        <dbReference type="Google" id="ProtNLM"/>
    </source>
</evidence>
<dbReference type="Proteomes" id="UP000023152">
    <property type="component" value="Unassembled WGS sequence"/>
</dbReference>
<dbReference type="EMBL" id="ASPP01035926">
    <property type="protein sequence ID" value="ETO02381.1"/>
    <property type="molecule type" value="Genomic_DNA"/>
</dbReference>
<name>X6LM27_RETFI</name>
<comment type="caution">
    <text evidence="2">The sequence shown here is derived from an EMBL/GenBank/DDBJ whole genome shotgun (WGS) entry which is preliminary data.</text>
</comment>
<organism evidence="2 3">
    <name type="scientific">Reticulomyxa filosa</name>
    <dbReference type="NCBI Taxonomy" id="46433"/>
    <lineage>
        <taxon>Eukaryota</taxon>
        <taxon>Sar</taxon>
        <taxon>Rhizaria</taxon>
        <taxon>Retaria</taxon>
        <taxon>Foraminifera</taxon>
        <taxon>Monothalamids</taxon>
        <taxon>Reticulomyxidae</taxon>
        <taxon>Reticulomyxa</taxon>
    </lineage>
</organism>
<accession>X6LM27</accession>
<reference evidence="2 3" key="1">
    <citation type="journal article" date="2013" name="Curr. Biol.">
        <title>The Genome of the Foraminiferan Reticulomyxa filosa.</title>
        <authorList>
            <person name="Glockner G."/>
            <person name="Hulsmann N."/>
            <person name="Schleicher M."/>
            <person name="Noegel A.A."/>
            <person name="Eichinger L."/>
            <person name="Gallinger C."/>
            <person name="Pawlowski J."/>
            <person name="Sierra R."/>
            <person name="Euteneuer U."/>
            <person name="Pillet L."/>
            <person name="Moustafa A."/>
            <person name="Platzer M."/>
            <person name="Groth M."/>
            <person name="Szafranski K."/>
            <person name="Schliwa M."/>
        </authorList>
    </citation>
    <scope>NUCLEOTIDE SEQUENCE [LARGE SCALE GENOMIC DNA]</scope>
</reference>
<dbReference type="AlphaFoldDB" id="X6LM27"/>
<keyword evidence="3" id="KW-1185">Reference proteome</keyword>
<protein>
    <recommendedName>
        <fullName evidence="4">PiggyBac transposable element-derived protein domain-containing protein</fullName>
    </recommendedName>
</protein>
<evidence type="ECO:0000313" key="2">
    <source>
        <dbReference type="EMBL" id="ETO02381.1"/>
    </source>
</evidence>
<proteinExistence type="predicted"/>
<feature type="chain" id="PRO_5004974086" description="PiggyBac transposable element-derived protein domain-containing protein" evidence="1">
    <location>
        <begin position="26"/>
        <end position="373"/>
    </location>
</feature>
<keyword evidence="1" id="KW-0732">Signal</keyword>
<evidence type="ECO:0000313" key="3">
    <source>
        <dbReference type="Proteomes" id="UP000023152"/>
    </source>
</evidence>
<gene>
    <name evidence="2" type="ORF">RFI_35056</name>
</gene>
<evidence type="ECO:0000256" key="1">
    <source>
        <dbReference type="SAM" id="SignalP"/>
    </source>
</evidence>
<sequence length="373" mass="42440">MGSSLVHENILTTLQILVVVPVVSSTKYVTRDSSKENVQIHSNNHDNMGTTTISLNMFVSYSIRHTRKSKIWKYVQSPQFCNNVKRVSLVQFKKSRIRIIKSTLMIDPMQSNENLMEEKNMFMKKKGSLRIIDFFLKKQKHSDLVVSEYITILLMKNKVTSVEDNGLGADVGPCKNSKSQFVLVGTRYVGKVELLQLYVSLEAKFSIHDNLSIRQWCEYDRYTSSSSLYSPMRKSIYNIILQMIFDIAILYNMAKFKLNMDGQGQIDKWTGQLRLMATKSQSSLHCLAPALMAIEALFAQIRMCKNTTDKQPNCESVVIAILFCTSELLLQGMVYKCTYAANNNLAFQQLPQSTHDSAPAPTLIYTTQIFIGI</sequence>
<feature type="signal peptide" evidence="1">
    <location>
        <begin position="1"/>
        <end position="25"/>
    </location>
</feature>